<dbReference type="OrthoDB" id="4332189at2"/>
<dbReference type="Proteomes" id="UP000286931">
    <property type="component" value="Unassembled WGS sequence"/>
</dbReference>
<dbReference type="EMBL" id="BIFH01000054">
    <property type="protein sequence ID" value="GCE01936.1"/>
    <property type="molecule type" value="Genomic_DNA"/>
</dbReference>
<feature type="region of interest" description="Disordered" evidence="1">
    <location>
        <begin position="541"/>
        <end position="572"/>
    </location>
</feature>
<reference evidence="3 4" key="1">
    <citation type="submission" date="2018-12" db="EMBL/GenBank/DDBJ databases">
        <title>Draft genome sequence of Embleya hyalina NBRC 13850T.</title>
        <authorList>
            <person name="Komaki H."/>
            <person name="Hosoyama A."/>
            <person name="Kimura A."/>
            <person name="Ichikawa N."/>
            <person name="Tamura T."/>
        </authorList>
    </citation>
    <scope>NUCLEOTIDE SEQUENCE [LARGE SCALE GENOMIC DNA]</scope>
    <source>
        <strain evidence="3 4">NBRC 13850</strain>
    </source>
</reference>
<sequence>MPMTRRKPTPSRRLSALVGGIATTILASGLLAAPASAATTATTGPTDLQMQPAPINGSADSCGFLRAIASSNTLDLSATIGEPNGPLIGAHFEVHEVGNGNSTVWDGGWGSEWYGTHVARASVPGSVLTDGKTYAWSVESGRANEPDPVRTAGCTFTFDNTRPGTPSITSSDFPVNGGGKYAGQAGVFVFDVSAAGPDVTGVEFAIGTSMPVGGAGSAIYDAPSGTWRTPPLTFGQWGTNSLTARTVDHAGNGSWPTTYTFYAPSNPNPPVPKPGDITRDGKVDVLVTDGDGALRLYSASDNPAAGGRIASAAGEGPMEDYSWTGAGVSHRGGDYGDDLYAFAHGQIYLYRNSPSGSPADGWFSTARMAVVARPNTCVDPPATANACASYVRDWNKVRQIVAAGDVDGVPTGQVGKFTNDLFTVEDDGSGNARLWLFSGAANPGSLTRAIPIGPATRQNQDIMIPGDVTGDGLPELWVRDRTNGNVYQYASVRKTDGTADLDAYTATPTLIGTGFDTTTHPRVSTEGDFDGDGKADLWTRTPDGNLHTHPGGNTPDPTTGNTFGPAQLIAAN</sequence>
<protein>
    <recommendedName>
        <fullName evidence="5">VCBS repeat-containing protein</fullName>
    </recommendedName>
</protein>
<keyword evidence="2" id="KW-0732">Signal</keyword>
<feature type="compositionally biased region" description="Low complexity" evidence="1">
    <location>
        <begin position="550"/>
        <end position="565"/>
    </location>
</feature>
<gene>
    <name evidence="3" type="ORF">EHYA_09711</name>
</gene>
<evidence type="ECO:0000256" key="1">
    <source>
        <dbReference type="SAM" id="MobiDB-lite"/>
    </source>
</evidence>
<dbReference type="InterPro" id="IPR028994">
    <property type="entry name" value="Integrin_alpha_N"/>
</dbReference>
<evidence type="ECO:0000313" key="3">
    <source>
        <dbReference type="EMBL" id="GCE01936.1"/>
    </source>
</evidence>
<evidence type="ECO:0000256" key="2">
    <source>
        <dbReference type="SAM" id="SignalP"/>
    </source>
</evidence>
<proteinExistence type="predicted"/>
<dbReference type="SUPFAM" id="SSF69318">
    <property type="entry name" value="Integrin alpha N-terminal domain"/>
    <property type="match status" value="1"/>
</dbReference>
<dbReference type="RefSeq" id="WP_126643500.1">
    <property type="nucleotide sequence ID" value="NZ_BIFH01000054.1"/>
</dbReference>
<organism evidence="3 4">
    <name type="scientific">Embleya hyalina</name>
    <dbReference type="NCBI Taxonomy" id="516124"/>
    <lineage>
        <taxon>Bacteria</taxon>
        <taxon>Bacillati</taxon>
        <taxon>Actinomycetota</taxon>
        <taxon>Actinomycetes</taxon>
        <taxon>Kitasatosporales</taxon>
        <taxon>Streptomycetaceae</taxon>
        <taxon>Embleya</taxon>
    </lineage>
</organism>
<name>A0A401Z535_9ACTN</name>
<accession>A0A401Z535</accession>
<comment type="caution">
    <text evidence="3">The sequence shown here is derived from an EMBL/GenBank/DDBJ whole genome shotgun (WGS) entry which is preliminary data.</text>
</comment>
<keyword evidence="4" id="KW-1185">Reference proteome</keyword>
<feature type="chain" id="PRO_5019577159" description="VCBS repeat-containing protein" evidence="2">
    <location>
        <begin position="38"/>
        <end position="572"/>
    </location>
</feature>
<evidence type="ECO:0000313" key="4">
    <source>
        <dbReference type="Proteomes" id="UP000286931"/>
    </source>
</evidence>
<evidence type="ECO:0008006" key="5">
    <source>
        <dbReference type="Google" id="ProtNLM"/>
    </source>
</evidence>
<dbReference type="AlphaFoldDB" id="A0A401Z535"/>
<feature type="signal peptide" evidence="2">
    <location>
        <begin position="1"/>
        <end position="37"/>
    </location>
</feature>